<organism evidence="1 2">
    <name type="scientific">Varanus komodoensis</name>
    <name type="common">Komodo dragon</name>
    <dbReference type="NCBI Taxonomy" id="61221"/>
    <lineage>
        <taxon>Eukaryota</taxon>
        <taxon>Metazoa</taxon>
        <taxon>Chordata</taxon>
        <taxon>Craniata</taxon>
        <taxon>Vertebrata</taxon>
        <taxon>Euteleostomi</taxon>
        <taxon>Lepidosauria</taxon>
        <taxon>Squamata</taxon>
        <taxon>Bifurcata</taxon>
        <taxon>Unidentata</taxon>
        <taxon>Episquamata</taxon>
        <taxon>Toxicofera</taxon>
        <taxon>Anguimorpha</taxon>
        <taxon>Paleoanguimorpha</taxon>
        <taxon>Varanoidea</taxon>
        <taxon>Varanidae</taxon>
        <taxon>Varanus</taxon>
    </lineage>
</organism>
<name>A0A8D2IV77_VARKO</name>
<protein>
    <submittedName>
        <fullName evidence="1">Uncharacterized protein</fullName>
    </submittedName>
</protein>
<reference evidence="1" key="1">
    <citation type="submission" date="2025-08" db="UniProtKB">
        <authorList>
            <consortium name="Ensembl"/>
        </authorList>
    </citation>
    <scope>IDENTIFICATION</scope>
</reference>
<dbReference type="InterPro" id="IPR027893">
    <property type="entry name" value="GON7_meta"/>
</dbReference>
<dbReference type="AlphaFoldDB" id="A0A8D2IV77"/>
<dbReference type="OMA" id="XQESGAG"/>
<proteinExistence type="predicted"/>
<accession>A0A8D2IV77</accession>
<dbReference type="Ensembl" id="ENSVKKT00000000554.1">
    <property type="protein sequence ID" value="ENSVKKP00000000533.1"/>
    <property type="gene ID" value="ENSVKKG00000000478.1"/>
</dbReference>
<dbReference type="Pfam" id="PF15387">
    <property type="entry name" value="DUF4611"/>
    <property type="match status" value="1"/>
</dbReference>
<reference evidence="1" key="2">
    <citation type="submission" date="2025-09" db="UniProtKB">
        <authorList>
            <consortium name="Ensembl"/>
        </authorList>
    </citation>
    <scope>IDENTIFICATION</scope>
</reference>
<evidence type="ECO:0000313" key="1">
    <source>
        <dbReference type="Ensembl" id="ENSVKKP00000000533.1"/>
    </source>
</evidence>
<evidence type="ECO:0000313" key="2">
    <source>
        <dbReference type="Proteomes" id="UP000694545"/>
    </source>
</evidence>
<dbReference type="Proteomes" id="UP000694545">
    <property type="component" value="Unplaced"/>
</dbReference>
<keyword evidence="2" id="KW-1185">Reference proteome</keyword>
<dbReference type="GO" id="GO:0000408">
    <property type="term" value="C:EKC/KEOPS complex"/>
    <property type="evidence" value="ECO:0007669"/>
    <property type="project" value="InterPro"/>
</dbReference>
<sequence length="91" mass="10462">MELRAELTDRNGLRWPLRVRCEPQGELRSLVAGLAQLREQVSALLGPLVEQESASGDRAGRRGERLFRPRLRREFSLTGRQRNRPQIPCLD</sequence>